<evidence type="ECO:0000259" key="1">
    <source>
        <dbReference type="Pfam" id="PF01408"/>
    </source>
</evidence>
<dbReference type="Gene3D" id="3.40.50.720">
    <property type="entry name" value="NAD(P)-binding Rossmann-like Domain"/>
    <property type="match status" value="1"/>
</dbReference>
<dbReference type="RefSeq" id="WP_377351654.1">
    <property type="nucleotide sequence ID" value="NZ_JBHLTP010000023.1"/>
</dbReference>
<dbReference type="InterPro" id="IPR055170">
    <property type="entry name" value="GFO_IDH_MocA-like_dom"/>
</dbReference>
<dbReference type="EMBL" id="JBHLTP010000023">
    <property type="protein sequence ID" value="MFC0525872.1"/>
    <property type="molecule type" value="Genomic_DNA"/>
</dbReference>
<dbReference type="PANTHER" id="PTHR43249:SF1">
    <property type="entry name" value="D-GLUCOSIDE 3-DEHYDROGENASE"/>
    <property type="match status" value="1"/>
</dbReference>
<dbReference type="Gene3D" id="3.30.360.10">
    <property type="entry name" value="Dihydrodipicolinate Reductase, domain 2"/>
    <property type="match status" value="1"/>
</dbReference>
<evidence type="ECO:0000313" key="4">
    <source>
        <dbReference type="Proteomes" id="UP001589836"/>
    </source>
</evidence>
<keyword evidence="4" id="KW-1185">Reference proteome</keyword>
<proteinExistence type="predicted"/>
<dbReference type="Proteomes" id="UP001589836">
    <property type="component" value="Unassembled WGS sequence"/>
</dbReference>
<dbReference type="InterPro" id="IPR036291">
    <property type="entry name" value="NAD(P)-bd_dom_sf"/>
</dbReference>
<evidence type="ECO:0000259" key="2">
    <source>
        <dbReference type="Pfam" id="PF22725"/>
    </source>
</evidence>
<dbReference type="InterPro" id="IPR000683">
    <property type="entry name" value="Gfo/Idh/MocA-like_OxRdtase_N"/>
</dbReference>
<accession>A0ABV6LU88</accession>
<comment type="caution">
    <text evidence="3">The sequence shown here is derived from an EMBL/GenBank/DDBJ whole genome shotgun (WGS) entry which is preliminary data.</text>
</comment>
<name>A0ABV6LU88_9BACI</name>
<protein>
    <submittedName>
        <fullName evidence="3">Gfo/Idh/MocA family protein</fullName>
    </submittedName>
</protein>
<dbReference type="SUPFAM" id="SSF51735">
    <property type="entry name" value="NAD(P)-binding Rossmann-fold domains"/>
    <property type="match status" value="1"/>
</dbReference>
<dbReference type="PANTHER" id="PTHR43249">
    <property type="entry name" value="UDP-N-ACETYL-2-AMINO-2-DEOXY-D-GLUCURONATE OXIDASE"/>
    <property type="match status" value="1"/>
</dbReference>
<sequence>MKRAKTKPVRFGVIGAAGIGTEHLRQLHKLCQKGYARIEAVMDRCDQVAQVAARQYQCAAYKDVQEMLKQKDIDVVSICAPSGLHGELTELAAKAGKHVVVEKPMEISIAKAEEMVRICEAEGVLLSVIYQNRFAEDVQLLRSLLAQGTLGKPVMINGAVQWYRTQEYYDSSVWRGTWALDGGGAVMNQGIHTVDLMLYLFGEYSSVKGQIATLGHERIEVEDTAVSIVEFQSGSLGVLSTTTCAYPGYHVRIEVIGSKGTAKLEDNQLVSLNTTDGLTLDQLKQKTMSDELNLHGRQYLQMIKAINGEERLYVDGKEGLRALYLIDELYKGRITCNEQMV</sequence>
<reference evidence="3 4" key="1">
    <citation type="submission" date="2024-09" db="EMBL/GenBank/DDBJ databases">
        <authorList>
            <person name="Sun Q."/>
            <person name="Mori K."/>
        </authorList>
    </citation>
    <scope>NUCLEOTIDE SEQUENCE [LARGE SCALE GENOMIC DNA]</scope>
    <source>
        <strain evidence="3 4">NCAIM B.02529</strain>
    </source>
</reference>
<feature type="domain" description="Gfo/Idh/MocA-like oxidoreductase N-terminal" evidence="1">
    <location>
        <begin position="9"/>
        <end position="129"/>
    </location>
</feature>
<dbReference type="Pfam" id="PF22725">
    <property type="entry name" value="GFO_IDH_MocA_C3"/>
    <property type="match status" value="1"/>
</dbReference>
<organism evidence="3 4">
    <name type="scientific">Pontibacillus salicampi</name>
    <dbReference type="NCBI Taxonomy" id="1449801"/>
    <lineage>
        <taxon>Bacteria</taxon>
        <taxon>Bacillati</taxon>
        <taxon>Bacillota</taxon>
        <taxon>Bacilli</taxon>
        <taxon>Bacillales</taxon>
        <taxon>Bacillaceae</taxon>
        <taxon>Pontibacillus</taxon>
    </lineage>
</organism>
<feature type="domain" description="GFO/IDH/MocA-like oxidoreductase" evidence="2">
    <location>
        <begin position="138"/>
        <end position="262"/>
    </location>
</feature>
<gene>
    <name evidence="3" type="ORF">ACFFGV_20045</name>
</gene>
<dbReference type="InterPro" id="IPR052515">
    <property type="entry name" value="Gfo/Idh/MocA_Oxidoreductase"/>
</dbReference>
<dbReference type="SUPFAM" id="SSF55347">
    <property type="entry name" value="Glyceraldehyde-3-phosphate dehydrogenase-like, C-terminal domain"/>
    <property type="match status" value="1"/>
</dbReference>
<evidence type="ECO:0000313" key="3">
    <source>
        <dbReference type="EMBL" id="MFC0525872.1"/>
    </source>
</evidence>
<dbReference type="Pfam" id="PF01408">
    <property type="entry name" value="GFO_IDH_MocA"/>
    <property type="match status" value="1"/>
</dbReference>